<evidence type="ECO:0000313" key="3">
    <source>
        <dbReference type="Proteomes" id="UP001301769"/>
    </source>
</evidence>
<reference evidence="2" key="2">
    <citation type="submission" date="2023-05" db="EMBL/GenBank/DDBJ databases">
        <authorList>
            <consortium name="Lawrence Berkeley National Laboratory"/>
            <person name="Steindorff A."/>
            <person name="Hensen N."/>
            <person name="Bonometti L."/>
            <person name="Westerberg I."/>
            <person name="Brannstrom I.O."/>
            <person name="Guillou S."/>
            <person name="Cros-Aarteil S."/>
            <person name="Calhoun S."/>
            <person name="Haridas S."/>
            <person name="Kuo A."/>
            <person name="Mondo S."/>
            <person name="Pangilinan J."/>
            <person name="Riley R."/>
            <person name="Labutti K."/>
            <person name="Andreopoulos B."/>
            <person name="Lipzen A."/>
            <person name="Chen C."/>
            <person name="Yanf M."/>
            <person name="Daum C."/>
            <person name="Ng V."/>
            <person name="Clum A."/>
            <person name="Ohm R."/>
            <person name="Martin F."/>
            <person name="Silar P."/>
            <person name="Natvig D."/>
            <person name="Lalanne C."/>
            <person name="Gautier V."/>
            <person name="Ament-Velasquez S.L."/>
            <person name="Kruys A."/>
            <person name="Hutchinson M.I."/>
            <person name="Powell A.J."/>
            <person name="Barry K."/>
            <person name="Miller A.N."/>
            <person name="Grigoriev I.V."/>
            <person name="Debuchy R."/>
            <person name="Gladieux P."/>
            <person name="Thoren M.H."/>
            <person name="Johannesson H."/>
        </authorList>
    </citation>
    <scope>NUCLEOTIDE SEQUENCE</scope>
    <source>
        <strain evidence="2">PSN293</strain>
    </source>
</reference>
<proteinExistence type="predicted"/>
<dbReference type="Proteomes" id="UP001301769">
    <property type="component" value="Unassembled WGS sequence"/>
</dbReference>
<dbReference type="EMBL" id="MU858407">
    <property type="protein sequence ID" value="KAK4206464.1"/>
    <property type="molecule type" value="Genomic_DNA"/>
</dbReference>
<name>A0AAN6XT79_9PEZI</name>
<sequence length="232" mass="25706">MAYPTGHTKPQKEMVRKRTESGMSKAIETGVLCNTFISYVFWNPTYKELQGVAHLPSGMEMPDVNSFLQQFFRQGGTRAQRKRRRNTRRQGPRAEKIVEEIVVDPAQSDASMEDQIPQAEAKLANPDISPTIDPDTTGFNSPKISQTSSSLQTALGSMLAADEDAAADWDVMDPTDETHAASDGAPSTQYITNPEDRLFHPFSSPRGINRGINGQAQKLMLEFIHILKQPQG</sequence>
<feature type="region of interest" description="Disordered" evidence="1">
    <location>
        <begin position="74"/>
        <end position="93"/>
    </location>
</feature>
<dbReference type="AlphaFoldDB" id="A0AAN6XT79"/>
<reference evidence="2" key="1">
    <citation type="journal article" date="2023" name="Mol. Phylogenet. Evol.">
        <title>Genome-scale phylogeny and comparative genomics of the fungal order Sordariales.</title>
        <authorList>
            <person name="Hensen N."/>
            <person name="Bonometti L."/>
            <person name="Westerberg I."/>
            <person name="Brannstrom I.O."/>
            <person name="Guillou S."/>
            <person name="Cros-Aarteil S."/>
            <person name="Calhoun S."/>
            <person name="Haridas S."/>
            <person name="Kuo A."/>
            <person name="Mondo S."/>
            <person name="Pangilinan J."/>
            <person name="Riley R."/>
            <person name="LaButti K."/>
            <person name="Andreopoulos B."/>
            <person name="Lipzen A."/>
            <person name="Chen C."/>
            <person name="Yan M."/>
            <person name="Daum C."/>
            <person name="Ng V."/>
            <person name="Clum A."/>
            <person name="Steindorff A."/>
            <person name="Ohm R.A."/>
            <person name="Martin F."/>
            <person name="Silar P."/>
            <person name="Natvig D.O."/>
            <person name="Lalanne C."/>
            <person name="Gautier V."/>
            <person name="Ament-Velasquez S.L."/>
            <person name="Kruys A."/>
            <person name="Hutchinson M.I."/>
            <person name="Powell A.J."/>
            <person name="Barry K."/>
            <person name="Miller A.N."/>
            <person name="Grigoriev I.V."/>
            <person name="Debuchy R."/>
            <person name="Gladieux P."/>
            <person name="Hiltunen Thoren M."/>
            <person name="Johannesson H."/>
        </authorList>
    </citation>
    <scope>NUCLEOTIDE SEQUENCE</scope>
    <source>
        <strain evidence="2">PSN293</strain>
    </source>
</reference>
<organism evidence="2 3">
    <name type="scientific">Rhypophila decipiens</name>
    <dbReference type="NCBI Taxonomy" id="261697"/>
    <lineage>
        <taxon>Eukaryota</taxon>
        <taxon>Fungi</taxon>
        <taxon>Dikarya</taxon>
        <taxon>Ascomycota</taxon>
        <taxon>Pezizomycotina</taxon>
        <taxon>Sordariomycetes</taxon>
        <taxon>Sordariomycetidae</taxon>
        <taxon>Sordariales</taxon>
        <taxon>Naviculisporaceae</taxon>
        <taxon>Rhypophila</taxon>
    </lineage>
</organism>
<evidence type="ECO:0000256" key="1">
    <source>
        <dbReference type="SAM" id="MobiDB-lite"/>
    </source>
</evidence>
<evidence type="ECO:0000313" key="2">
    <source>
        <dbReference type="EMBL" id="KAK4206464.1"/>
    </source>
</evidence>
<gene>
    <name evidence="2" type="ORF">QBC37DRAFT_434928</name>
</gene>
<protein>
    <submittedName>
        <fullName evidence="2">Uncharacterized protein</fullName>
    </submittedName>
</protein>
<keyword evidence="3" id="KW-1185">Reference proteome</keyword>
<feature type="compositionally biased region" description="Basic residues" evidence="1">
    <location>
        <begin position="79"/>
        <end position="91"/>
    </location>
</feature>
<comment type="caution">
    <text evidence="2">The sequence shown here is derived from an EMBL/GenBank/DDBJ whole genome shotgun (WGS) entry which is preliminary data.</text>
</comment>
<accession>A0AAN6XT79</accession>